<dbReference type="HAMAP" id="MF_01463_B">
    <property type="entry name" value="SecD_B"/>
    <property type="match status" value="1"/>
</dbReference>
<keyword evidence="4 9" id="KW-0812">Transmembrane</keyword>
<dbReference type="Proteomes" id="UP000199065">
    <property type="component" value="Unassembled WGS sequence"/>
</dbReference>
<dbReference type="NCBIfam" id="TIGR00916">
    <property type="entry name" value="2A0604s01"/>
    <property type="match status" value="1"/>
</dbReference>
<keyword evidence="6 9" id="KW-1133">Transmembrane helix</keyword>
<dbReference type="GO" id="GO:0043952">
    <property type="term" value="P:protein transport by the Sec complex"/>
    <property type="evidence" value="ECO:0007669"/>
    <property type="project" value="UniProtKB-UniRule"/>
</dbReference>
<dbReference type="NCBIfam" id="TIGR01129">
    <property type="entry name" value="secD"/>
    <property type="match status" value="1"/>
</dbReference>
<evidence type="ECO:0000256" key="3">
    <source>
        <dbReference type="ARBA" id="ARBA00022475"/>
    </source>
</evidence>
<evidence type="ECO:0000256" key="7">
    <source>
        <dbReference type="ARBA" id="ARBA00023010"/>
    </source>
</evidence>
<dbReference type="InterPro" id="IPR054384">
    <property type="entry name" value="SecDF_P1_head"/>
</dbReference>
<feature type="transmembrane region" description="Helical" evidence="9">
    <location>
        <begin position="23"/>
        <end position="44"/>
    </location>
</feature>
<evidence type="ECO:0000313" key="14">
    <source>
        <dbReference type="Proteomes" id="UP000199065"/>
    </source>
</evidence>
<evidence type="ECO:0000259" key="11">
    <source>
        <dbReference type="Pfam" id="PF02355"/>
    </source>
</evidence>
<dbReference type="STRING" id="185761.SAMN05660282_01606"/>
<keyword evidence="2 9" id="KW-0813">Transport</keyword>
<keyword evidence="7 9" id="KW-0811">Translocation</keyword>
<dbReference type="GO" id="GO:0065002">
    <property type="term" value="P:intracellular protein transmembrane transport"/>
    <property type="evidence" value="ECO:0007669"/>
    <property type="project" value="UniProtKB-UniRule"/>
</dbReference>
<feature type="transmembrane region" description="Helical" evidence="9">
    <location>
        <begin position="491"/>
        <end position="512"/>
    </location>
</feature>
<reference evidence="13 14" key="1">
    <citation type="submission" date="2016-10" db="EMBL/GenBank/DDBJ databases">
        <authorList>
            <person name="de Groot N.N."/>
        </authorList>
    </citation>
    <scope>NUCLEOTIDE SEQUENCE [LARGE SCALE GENOMIC DNA]</scope>
    <source>
        <strain>J11</strain>
        <strain evidence="14">PG 39</strain>
    </source>
</reference>
<dbReference type="Gene3D" id="3.30.1360.200">
    <property type="match status" value="1"/>
</dbReference>
<feature type="compositionally biased region" description="Basic and acidic residues" evidence="10">
    <location>
        <begin position="180"/>
        <end position="193"/>
    </location>
</feature>
<dbReference type="InterPro" id="IPR022813">
    <property type="entry name" value="SecD/SecF_arch_bac"/>
</dbReference>
<evidence type="ECO:0000256" key="10">
    <source>
        <dbReference type="SAM" id="MobiDB-lite"/>
    </source>
</evidence>
<dbReference type="EMBL" id="FOPJ01000010">
    <property type="protein sequence ID" value="SFG68311.1"/>
    <property type="molecule type" value="Genomic_DNA"/>
</dbReference>
<dbReference type="Gene3D" id="1.20.1640.10">
    <property type="entry name" value="Multidrug efflux transporter AcrB transmembrane domain"/>
    <property type="match status" value="1"/>
</dbReference>
<sequence>MSPTTPSVSTRPKKAVKNRSQSWPWRALSVFALLVIVVYSLVFFTGDRQATPKLGIDLQGGTRVTLVPQGAEPTQEQLSQARIILEKRVNGMGVSGADVVADGNTLVITVPGEDTSEARAVGQTSQLLFRPVAGPGNPDIEKLPEVLGDMANRWVELGVVSKDQASNAVKKMIDAINQSRDMEQEGQEGKDEGAEAEGASEGAEAESKPEVPMPEITAETPEEPANSLEAAERRREVTAALAKDRQSEDATTQIAASALLVCDEGLDPLAGTDDPSKPLVTCDRGTESVYILAPAPLLVGEPEGGARLTGNEIDTSRPITGGLNTETSQMEINFAFKAEGDAKGSETWAKLTQEYLKRQVAITLDSQVISAPVIQSATPVGSGTSITGQFTQKEAQELANNLKYGALPLSFAGENGEAGGTAQTVPASLGVASLKAGLIAGLVGLVLVMLFVFAYYRALGLVSIVTLVSAGALVYGLLVLLGRWIGYSLDLAGVAGLIIGIGTTADSFVVFYERVKDEVRDGRTFRSAAPRGWERAKRTIITGNMVTLIGAVVIYFLAVGEVKGFAFTLGLTTLFDIAVTFLVTAPLMLMASRKKFFANPAANGMKQVMDFAKLHAPAENAPGYYRDTAGRDKYAEHEAKLEAAGGGVAVAEREAGSVAVKPEVQIVDSTEPKSVPGDAATEEDSTNTEENQR</sequence>
<comment type="function">
    <text evidence="9">Part of the Sec protein translocase complex. Interacts with the SecYEG preprotein conducting channel. SecDF uses the proton motive force (PMF) to complete protein translocation after the ATP-dependent function of SecA.</text>
</comment>
<feature type="transmembrane region" description="Helical" evidence="9">
    <location>
        <begin position="461"/>
        <end position="485"/>
    </location>
</feature>
<evidence type="ECO:0000256" key="1">
    <source>
        <dbReference type="ARBA" id="ARBA00004651"/>
    </source>
</evidence>
<feature type="domain" description="SecDF P1 head subdomain" evidence="12">
    <location>
        <begin position="307"/>
        <end position="408"/>
    </location>
</feature>
<protein>
    <recommendedName>
        <fullName evidence="9">Protein translocase subunit SecD</fullName>
    </recommendedName>
</protein>
<accession>A0A1I2U159</accession>
<feature type="region of interest" description="Disordered" evidence="10">
    <location>
        <begin position="661"/>
        <end position="693"/>
    </location>
</feature>
<dbReference type="Pfam" id="PF22599">
    <property type="entry name" value="SecDF_P1_head"/>
    <property type="match status" value="1"/>
</dbReference>
<dbReference type="OrthoDB" id="5240379at2"/>
<dbReference type="InterPro" id="IPR055344">
    <property type="entry name" value="SecD_SecF_C_bact"/>
</dbReference>
<keyword evidence="5 9" id="KW-0653">Protein transport</keyword>
<organism evidence="13 14">
    <name type="scientific">Corynebacterium spheniscorum</name>
    <dbReference type="NCBI Taxonomy" id="185761"/>
    <lineage>
        <taxon>Bacteria</taxon>
        <taxon>Bacillati</taxon>
        <taxon>Actinomycetota</taxon>
        <taxon>Actinomycetes</taxon>
        <taxon>Mycobacteriales</taxon>
        <taxon>Corynebacteriaceae</taxon>
        <taxon>Corynebacterium</taxon>
    </lineage>
</organism>
<keyword evidence="8 9" id="KW-0472">Membrane</keyword>
<name>A0A1I2U159_9CORY</name>
<evidence type="ECO:0000256" key="5">
    <source>
        <dbReference type="ARBA" id="ARBA00022927"/>
    </source>
</evidence>
<feature type="transmembrane region" description="Helical" evidence="9">
    <location>
        <begin position="436"/>
        <end position="456"/>
    </location>
</feature>
<keyword evidence="3 9" id="KW-1003">Cell membrane</keyword>
<dbReference type="AlphaFoldDB" id="A0A1I2U159"/>
<evidence type="ECO:0000256" key="6">
    <source>
        <dbReference type="ARBA" id="ARBA00022989"/>
    </source>
</evidence>
<dbReference type="GO" id="GO:0005886">
    <property type="term" value="C:plasma membrane"/>
    <property type="evidence" value="ECO:0007669"/>
    <property type="project" value="UniProtKB-SubCell"/>
</dbReference>
<dbReference type="Gene3D" id="3.30.70.3400">
    <property type="match status" value="1"/>
</dbReference>
<dbReference type="GO" id="GO:0015450">
    <property type="term" value="F:protein-transporting ATPase activity"/>
    <property type="evidence" value="ECO:0007669"/>
    <property type="project" value="InterPro"/>
</dbReference>
<dbReference type="PANTHER" id="PTHR30081:SF1">
    <property type="entry name" value="PROTEIN TRANSLOCASE SUBUNIT SECD"/>
    <property type="match status" value="1"/>
</dbReference>
<evidence type="ECO:0000256" key="2">
    <source>
        <dbReference type="ARBA" id="ARBA00022448"/>
    </source>
</evidence>
<dbReference type="SUPFAM" id="SSF82866">
    <property type="entry name" value="Multidrug efflux transporter AcrB transmembrane domain"/>
    <property type="match status" value="1"/>
</dbReference>
<evidence type="ECO:0000256" key="8">
    <source>
        <dbReference type="ARBA" id="ARBA00023136"/>
    </source>
</evidence>
<evidence type="ECO:0000256" key="9">
    <source>
        <dbReference type="HAMAP-Rule" id="MF_01463"/>
    </source>
</evidence>
<evidence type="ECO:0000313" key="13">
    <source>
        <dbReference type="EMBL" id="SFG68311.1"/>
    </source>
</evidence>
<keyword evidence="14" id="KW-1185">Reference proteome</keyword>
<dbReference type="Pfam" id="PF02355">
    <property type="entry name" value="SecD_SecF_C"/>
    <property type="match status" value="1"/>
</dbReference>
<dbReference type="GO" id="GO:0006605">
    <property type="term" value="P:protein targeting"/>
    <property type="evidence" value="ECO:0007669"/>
    <property type="project" value="UniProtKB-UniRule"/>
</dbReference>
<feature type="transmembrane region" description="Helical" evidence="9">
    <location>
        <begin position="540"/>
        <end position="558"/>
    </location>
</feature>
<dbReference type="InterPro" id="IPR048634">
    <property type="entry name" value="SecD_SecF_C"/>
</dbReference>
<dbReference type="InterPro" id="IPR005791">
    <property type="entry name" value="SecD"/>
</dbReference>
<evidence type="ECO:0000259" key="12">
    <source>
        <dbReference type="Pfam" id="PF22599"/>
    </source>
</evidence>
<comment type="similarity">
    <text evidence="9">Belongs to the SecD/SecF family. SecD subfamily.</text>
</comment>
<proteinExistence type="inferred from homology"/>
<comment type="subcellular location">
    <subcellularLocation>
        <location evidence="1 9">Cell membrane</location>
        <topology evidence="1 9">Multi-pass membrane protein</topology>
    </subcellularLocation>
</comment>
<feature type="transmembrane region" description="Helical" evidence="9">
    <location>
        <begin position="564"/>
        <end position="589"/>
    </location>
</feature>
<comment type="subunit">
    <text evidence="9">Forms a complex with SecF. Part of the essential Sec protein translocation apparatus which comprises SecA, SecYEG and auxiliary proteins SecDF. Other proteins may also be involved.</text>
</comment>
<feature type="compositionally biased region" description="Low complexity" evidence="10">
    <location>
        <begin position="213"/>
        <end position="225"/>
    </location>
</feature>
<feature type="domain" description="Protein export membrane protein SecD/SecF C-terminal" evidence="11">
    <location>
        <begin position="422"/>
        <end position="592"/>
    </location>
</feature>
<dbReference type="RefSeq" id="WP_092286228.1">
    <property type="nucleotide sequence ID" value="NZ_FOPJ01000010.1"/>
</dbReference>
<evidence type="ECO:0000256" key="4">
    <source>
        <dbReference type="ARBA" id="ARBA00022692"/>
    </source>
</evidence>
<feature type="region of interest" description="Disordered" evidence="10">
    <location>
        <begin position="178"/>
        <end position="235"/>
    </location>
</feature>
<gene>
    <name evidence="9" type="primary">secD</name>
    <name evidence="13" type="ORF">SAMN05660282_01606</name>
</gene>
<dbReference type="PANTHER" id="PTHR30081">
    <property type="entry name" value="PROTEIN-EXPORT MEMBRANE PROTEIN SEC"/>
    <property type="match status" value="1"/>
</dbReference>